<dbReference type="SUPFAM" id="SSF53850">
    <property type="entry name" value="Periplasmic binding protein-like II"/>
    <property type="match status" value="1"/>
</dbReference>
<accession>A0A431WWR9</accession>
<dbReference type="GO" id="GO:0003700">
    <property type="term" value="F:DNA-binding transcription factor activity"/>
    <property type="evidence" value="ECO:0007669"/>
    <property type="project" value="InterPro"/>
</dbReference>
<dbReference type="GO" id="GO:0003677">
    <property type="term" value="F:DNA binding"/>
    <property type="evidence" value="ECO:0007669"/>
    <property type="project" value="UniProtKB-KW"/>
</dbReference>
<evidence type="ECO:0000256" key="1">
    <source>
        <dbReference type="ARBA" id="ARBA00009437"/>
    </source>
</evidence>
<dbReference type="SUPFAM" id="SSF46785">
    <property type="entry name" value="Winged helix' DNA-binding domain"/>
    <property type="match status" value="1"/>
</dbReference>
<evidence type="ECO:0000313" key="7">
    <source>
        <dbReference type="Proteomes" id="UP000267448"/>
    </source>
</evidence>
<keyword evidence="7" id="KW-1185">Reference proteome</keyword>
<proteinExistence type="inferred from homology"/>
<dbReference type="InterPro" id="IPR005119">
    <property type="entry name" value="LysR_subst-bd"/>
</dbReference>
<gene>
    <name evidence="6" type="ORF">EKG38_04030</name>
</gene>
<feature type="domain" description="HTH lysR-type" evidence="5">
    <location>
        <begin position="8"/>
        <end position="65"/>
    </location>
</feature>
<evidence type="ECO:0000259" key="5">
    <source>
        <dbReference type="PROSITE" id="PS50931"/>
    </source>
</evidence>
<dbReference type="InterPro" id="IPR000847">
    <property type="entry name" value="LysR_HTH_N"/>
</dbReference>
<organism evidence="6 7">
    <name type="scientific">Shewanella canadensis</name>
    <dbReference type="NCBI Taxonomy" id="271096"/>
    <lineage>
        <taxon>Bacteria</taxon>
        <taxon>Pseudomonadati</taxon>
        <taxon>Pseudomonadota</taxon>
        <taxon>Gammaproteobacteria</taxon>
        <taxon>Alteromonadales</taxon>
        <taxon>Shewanellaceae</taxon>
        <taxon>Shewanella</taxon>
    </lineage>
</organism>
<reference evidence="6 7" key="1">
    <citation type="submission" date="2018-12" db="EMBL/GenBank/DDBJ databases">
        <authorList>
            <person name="Yu L."/>
        </authorList>
    </citation>
    <scope>NUCLEOTIDE SEQUENCE [LARGE SCALE GENOMIC DNA]</scope>
    <source>
        <strain evidence="6 7">HAW-EB2</strain>
    </source>
</reference>
<dbReference type="EMBL" id="RXNU01000002">
    <property type="protein sequence ID" value="RTR39934.1"/>
    <property type="molecule type" value="Genomic_DNA"/>
</dbReference>
<dbReference type="Gene3D" id="1.10.10.10">
    <property type="entry name" value="Winged helix-like DNA-binding domain superfamily/Winged helix DNA-binding domain"/>
    <property type="match status" value="1"/>
</dbReference>
<dbReference type="RefSeq" id="WP_126518938.1">
    <property type="nucleotide sequence ID" value="NZ_RXNU01000002.1"/>
</dbReference>
<sequence length="318" mass="36028">MMSKFKQNNLFDIQVFVLLYESLNSTLVGQALNVPASKISRSLKALRHSLDAPLFIRKQHGFERSQFADEIYPSMKKIIQIAENCSRLNIESDNTHKKEIVIACPPLLSSNLSRLLQDKATEHQKKYLFNIKPCTGDVGSLIKQKEIDLAVTHRAYNTEQLQSDFIAEGESLFLVGNKNHPIWETVNPTALDNILKQAYIVIDMPEFSDLRDPLEFYAKDQGVELNIEAKVSALADLGALLETSNGMALVSSLSAITFLNKNSDIRSMKLSKEQQLELCQRSGLPRHYLTKRKQNHQIPSWLQLAITQFIYDNVALKP</sequence>
<dbReference type="Pfam" id="PF03466">
    <property type="entry name" value="LysR_substrate"/>
    <property type="match status" value="1"/>
</dbReference>
<dbReference type="PANTHER" id="PTHR30118">
    <property type="entry name" value="HTH-TYPE TRANSCRIPTIONAL REGULATOR LEUO-RELATED"/>
    <property type="match status" value="1"/>
</dbReference>
<dbReference type="AlphaFoldDB" id="A0A431WWR9"/>
<keyword evidence="3" id="KW-0238">DNA-binding</keyword>
<dbReference type="PROSITE" id="PS50931">
    <property type="entry name" value="HTH_LYSR"/>
    <property type="match status" value="1"/>
</dbReference>
<dbReference type="Pfam" id="PF00126">
    <property type="entry name" value="HTH_1"/>
    <property type="match status" value="1"/>
</dbReference>
<protein>
    <submittedName>
        <fullName evidence="6">LysR family transcriptional regulator</fullName>
    </submittedName>
</protein>
<keyword evidence="4" id="KW-0804">Transcription</keyword>
<dbReference type="InterPro" id="IPR036388">
    <property type="entry name" value="WH-like_DNA-bd_sf"/>
</dbReference>
<comment type="similarity">
    <text evidence="1">Belongs to the LysR transcriptional regulatory family.</text>
</comment>
<dbReference type="Gene3D" id="3.40.190.10">
    <property type="entry name" value="Periplasmic binding protein-like II"/>
    <property type="match status" value="2"/>
</dbReference>
<name>A0A431WWR9_9GAMM</name>
<dbReference type="OrthoDB" id="6252594at2"/>
<evidence type="ECO:0000256" key="3">
    <source>
        <dbReference type="ARBA" id="ARBA00023125"/>
    </source>
</evidence>
<evidence type="ECO:0000256" key="2">
    <source>
        <dbReference type="ARBA" id="ARBA00023015"/>
    </source>
</evidence>
<dbReference type="PANTHER" id="PTHR30118:SF11">
    <property type="entry name" value="HTH-TYPE TRANSCRIPTIONAL REGULATOR YIDZ"/>
    <property type="match status" value="1"/>
</dbReference>
<keyword evidence="2" id="KW-0805">Transcription regulation</keyword>
<dbReference type="InterPro" id="IPR050389">
    <property type="entry name" value="LysR-type_TF"/>
</dbReference>
<comment type="caution">
    <text evidence="6">The sequence shown here is derived from an EMBL/GenBank/DDBJ whole genome shotgun (WGS) entry which is preliminary data.</text>
</comment>
<dbReference type="InterPro" id="IPR036390">
    <property type="entry name" value="WH_DNA-bd_sf"/>
</dbReference>
<evidence type="ECO:0000313" key="6">
    <source>
        <dbReference type="EMBL" id="RTR39934.1"/>
    </source>
</evidence>
<dbReference type="Proteomes" id="UP000267448">
    <property type="component" value="Unassembled WGS sequence"/>
</dbReference>
<evidence type="ECO:0000256" key="4">
    <source>
        <dbReference type="ARBA" id="ARBA00023163"/>
    </source>
</evidence>